<comment type="catalytic activity">
    <reaction evidence="6">
        <text>a fatty acyl-[ACP] + S-adenosyl-L-methionine = an N-acyl-L-homoserine lactone + S-methyl-5'-thioadenosine + holo-[ACP] + H(+)</text>
        <dbReference type="Rhea" id="RHEA:10096"/>
        <dbReference type="Rhea" id="RHEA-COMP:9685"/>
        <dbReference type="Rhea" id="RHEA-COMP:14125"/>
        <dbReference type="ChEBI" id="CHEBI:15378"/>
        <dbReference type="ChEBI" id="CHEBI:17509"/>
        <dbReference type="ChEBI" id="CHEBI:55474"/>
        <dbReference type="ChEBI" id="CHEBI:59789"/>
        <dbReference type="ChEBI" id="CHEBI:64479"/>
        <dbReference type="ChEBI" id="CHEBI:138651"/>
        <dbReference type="EC" id="2.3.1.184"/>
    </reaction>
</comment>
<keyword evidence="8" id="KW-1185">Reference proteome</keyword>
<evidence type="ECO:0000256" key="3">
    <source>
        <dbReference type="ARBA" id="ARBA00022654"/>
    </source>
</evidence>
<keyword evidence="3" id="KW-0673">Quorum sensing</keyword>
<accession>A0ABQ6AI72</accession>
<dbReference type="EMBL" id="BSOU01000005">
    <property type="protein sequence ID" value="GLR75180.1"/>
    <property type="molecule type" value="Genomic_DNA"/>
</dbReference>
<evidence type="ECO:0000256" key="1">
    <source>
        <dbReference type="ARBA" id="ARBA00009683"/>
    </source>
</evidence>
<evidence type="ECO:0000256" key="2">
    <source>
        <dbReference type="ARBA" id="ARBA00012340"/>
    </source>
</evidence>
<name>A0ABQ6AI72_9GAMM</name>
<dbReference type="InterPro" id="IPR035304">
    <property type="entry name" value="AHL_synthase"/>
</dbReference>
<keyword evidence="4" id="KW-0949">S-adenosyl-L-methionine</keyword>
<keyword evidence="5" id="KW-0071">Autoinducer synthesis</keyword>
<evidence type="ECO:0000256" key="6">
    <source>
        <dbReference type="ARBA" id="ARBA00048576"/>
    </source>
</evidence>
<dbReference type="Proteomes" id="UP001156660">
    <property type="component" value="Unassembled WGS sequence"/>
</dbReference>
<protein>
    <recommendedName>
        <fullName evidence="2">acyl-homoserine-lactone synthase</fullName>
        <ecNumber evidence="2">2.3.1.184</ecNumber>
    </recommendedName>
</protein>
<evidence type="ECO:0000313" key="8">
    <source>
        <dbReference type="Proteomes" id="UP001156660"/>
    </source>
</evidence>
<gene>
    <name evidence="7" type="primary">ainS</name>
    <name evidence="7" type="ORF">GCM10007855_20540</name>
</gene>
<dbReference type="Pfam" id="PF17327">
    <property type="entry name" value="AHL_synthase"/>
    <property type="match status" value="1"/>
</dbReference>
<reference evidence="8" key="1">
    <citation type="journal article" date="2019" name="Int. J. Syst. Evol. Microbiol.">
        <title>The Global Catalogue of Microorganisms (GCM) 10K type strain sequencing project: providing services to taxonomists for standard genome sequencing and annotation.</title>
        <authorList>
            <consortium name="The Broad Institute Genomics Platform"/>
            <consortium name="The Broad Institute Genome Sequencing Center for Infectious Disease"/>
            <person name="Wu L."/>
            <person name="Ma J."/>
        </authorList>
    </citation>
    <scope>NUCLEOTIDE SEQUENCE [LARGE SCALE GENOMIC DNA]</scope>
    <source>
        <strain evidence="8">NBRC 105001</strain>
    </source>
</reference>
<proteinExistence type="inferred from homology"/>
<comment type="caution">
    <text evidence="7">The sequence shown here is derived from an EMBL/GenBank/DDBJ whole genome shotgun (WGS) entry which is preliminary data.</text>
</comment>
<organism evidence="7 8">
    <name type="scientific">Aliivibrio sifiae</name>
    <dbReference type="NCBI Taxonomy" id="566293"/>
    <lineage>
        <taxon>Bacteria</taxon>
        <taxon>Pseudomonadati</taxon>
        <taxon>Pseudomonadota</taxon>
        <taxon>Gammaproteobacteria</taxon>
        <taxon>Vibrionales</taxon>
        <taxon>Vibrionaceae</taxon>
        <taxon>Aliivibrio</taxon>
    </lineage>
</organism>
<evidence type="ECO:0000313" key="7">
    <source>
        <dbReference type="EMBL" id="GLR75180.1"/>
    </source>
</evidence>
<evidence type="ECO:0000256" key="4">
    <source>
        <dbReference type="ARBA" id="ARBA00022691"/>
    </source>
</evidence>
<comment type="similarity">
    <text evidence="1">Belongs to the LuxM / VanM family.</text>
</comment>
<sequence length="381" mass="43623">MYLYCQEVNKPKLLQSIIEDRKETILAKLNAPSSGNLNALFSTKEAQDIIGKHPSKNLPPHYFIIEKSAQNTFGCLLSCWTEFEIFRTIQNSVRSAKEYTNNNLNTYSTQTINEHYCYEIVPDIALDTRLFHTNFSEQPLLLSDAIVLINIATFIKEHQWYEMLTLLDISSKGEHYILYQLDEGNAYPSIISSALINSPHVSNEWLFFNDFFQNEKWQSIHQPHTVSNLQQATKGLIKLDDTHLSNKSSNDIENHLFSSIVDSKKVCEAIRLTVSGNKSKANFHLYLAQKGLANALKQSGREVVFTIIEKPAMVLFYQSMNLEAPMSSPYLFTSAQDINKNGVVTYKGIWLLNNATDAFNQYNFKEYNVKIIGLRKLSRHN</sequence>
<evidence type="ECO:0000256" key="5">
    <source>
        <dbReference type="ARBA" id="ARBA00022929"/>
    </source>
</evidence>
<dbReference type="EC" id="2.3.1.184" evidence="2"/>